<dbReference type="PATRIC" id="fig|797515.3.peg.1340"/>
<comment type="caution">
    <text evidence="1">The sequence shown here is derived from an EMBL/GenBank/DDBJ whole genome shotgun (WGS) entry which is preliminary data.</text>
</comment>
<dbReference type="EMBL" id="AGEY01000072">
    <property type="protein sequence ID" value="EHL98557.1"/>
    <property type="molecule type" value="Genomic_DNA"/>
</dbReference>
<evidence type="ECO:0000313" key="2">
    <source>
        <dbReference type="Proteomes" id="UP000004625"/>
    </source>
</evidence>
<gene>
    <name evidence="1" type="ORF">HMPREF9103_01451</name>
</gene>
<accession>G9ZNZ7</accession>
<dbReference type="RefSeq" id="WP_008212592.1">
    <property type="nucleotide sequence ID" value="NZ_JH414968.1"/>
</dbReference>
<organism evidence="1 2">
    <name type="scientific">Lentilactobacillus parafarraginis F0439</name>
    <dbReference type="NCBI Taxonomy" id="797515"/>
    <lineage>
        <taxon>Bacteria</taxon>
        <taxon>Bacillati</taxon>
        <taxon>Bacillota</taxon>
        <taxon>Bacilli</taxon>
        <taxon>Lactobacillales</taxon>
        <taxon>Lactobacillaceae</taxon>
        <taxon>Lentilactobacillus</taxon>
    </lineage>
</organism>
<protein>
    <submittedName>
        <fullName evidence="1">Uncharacterized protein</fullName>
    </submittedName>
</protein>
<evidence type="ECO:0000313" key="1">
    <source>
        <dbReference type="EMBL" id="EHL98557.1"/>
    </source>
</evidence>
<proteinExistence type="predicted"/>
<sequence>MSYDVLWQGFKYPAGHKVVTDRQTAIRVTSDGYLEVINNLGILDSKLAQPSDMAKVQKTITKGNVTYLYTASKVTGIPSPRINTKGRYQYRVKITNTNRHLITVNGMQIDPRYVDSVDVVVRYRIGNSNVNYFISDGTSFN</sequence>
<dbReference type="STRING" id="797515.HMPREF9103_01451"/>
<name>G9ZNZ7_9LACO</name>
<dbReference type="HOGENOM" id="CLU_1822904_0_0_9"/>
<reference evidence="1 2" key="1">
    <citation type="submission" date="2011-09" db="EMBL/GenBank/DDBJ databases">
        <authorList>
            <person name="Weinstock G."/>
            <person name="Sodergren E."/>
            <person name="Clifton S."/>
            <person name="Fulton L."/>
            <person name="Fulton B."/>
            <person name="Courtney L."/>
            <person name="Fronick C."/>
            <person name="Harrison M."/>
            <person name="Strong C."/>
            <person name="Farmer C."/>
            <person name="Delahaunty K."/>
            <person name="Markovic C."/>
            <person name="Hall O."/>
            <person name="Minx P."/>
            <person name="Tomlinson C."/>
            <person name="Mitreva M."/>
            <person name="Hou S."/>
            <person name="Chen J."/>
            <person name="Wollam A."/>
            <person name="Pepin K.H."/>
            <person name="Johnson M."/>
            <person name="Bhonagiri V."/>
            <person name="Zhang X."/>
            <person name="Suruliraj S."/>
            <person name="Warren W."/>
            <person name="Chinwalla A."/>
            <person name="Mardis E.R."/>
            <person name="Wilson R.K."/>
        </authorList>
    </citation>
    <scope>NUCLEOTIDE SEQUENCE [LARGE SCALE GENOMIC DNA]</scope>
    <source>
        <strain evidence="1 2">F0439</strain>
    </source>
</reference>
<dbReference type="Proteomes" id="UP000004625">
    <property type="component" value="Unassembled WGS sequence"/>
</dbReference>
<keyword evidence="2" id="KW-1185">Reference proteome</keyword>
<dbReference type="AlphaFoldDB" id="G9ZNZ7"/>